<gene>
    <name evidence="2" type="ORF">NRB20_71060</name>
</gene>
<dbReference type="GO" id="GO:0046912">
    <property type="term" value="F:acyltransferase activity, acyl groups converted into alkyl on transfer"/>
    <property type="evidence" value="ECO:0007669"/>
    <property type="project" value="InterPro"/>
</dbReference>
<evidence type="ECO:0000313" key="2">
    <source>
        <dbReference type="EMBL" id="MQY23973.1"/>
    </source>
</evidence>
<evidence type="ECO:0000259" key="1">
    <source>
        <dbReference type="Pfam" id="PF13411"/>
    </source>
</evidence>
<dbReference type="Proteomes" id="UP000438448">
    <property type="component" value="Unassembled WGS sequence"/>
</dbReference>
<protein>
    <recommendedName>
        <fullName evidence="1">HTH merR-type domain-containing protein</fullName>
    </recommendedName>
</protein>
<dbReference type="InterPro" id="IPR016142">
    <property type="entry name" value="Citrate_synth-like_lrg_a-sub"/>
</dbReference>
<organism evidence="2 3">
    <name type="scientific">Nocardia macrotermitis</name>
    <dbReference type="NCBI Taxonomy" id="2585198"/>
    <lineage>
        <taxon>Bacteria</taxon>
        <taxon>Bacillati</taxon>
        <taxon>Actinomycetota</taxon>
        <taxon>Actinomycetes</taxon>
        <taxon>Mycobacteriales</taxon>
        <taxon>Nocardiaceae</taxon>
        <taxon>Nocardia</taxon>
    </lineage>
</organism>
<keyword evidence="3" id="KW-1185">Reference proteome</keyword>
<dbReference type="AlphaFoldDB" id="A0A7K0DDU6"/>
<dbReference type="Gene3D" id="1.10.580.10">
    <property type="entry name" value="Citrate Synthase, domain 1"/>
    <property type="match status" value="1"/>
</dbReference>
<name>A0A7K0DDU6_9NOCA</name>
<dbReference type="GO" id="GO:0006355">
    <property type="term" value="P:regulation of DNA-templated transcription"/>
    <property type="evidence" value="ECO:0007669"/>
    <property type="project" value="InterPro"/>
</dbReference>
<dbReference type="InterPro" id="IPR002020">
    <property type="entry name" value="Citrate_synthase"/>
</dbReference>
<dbReference type="SUPFAM" id="SSF48256">
    <property type="entry name" value="Citrate synthase"/>
    <property type="match status" value="1"/>
</dbReference>
<feature type="domain" description="HTH merR-type" evidence="1">
    <location>
        <begin position="13"/>
        <end position="55"/>
    </location>
</feature>
<accession>A0A7K0DDU6</accession>
<dbReference type="InterPro" id="IPR000551">
    <property type="entry name" value="MerR-type_HTH_dom"/>
</dbReference>
<dbReference type="Pfam" id="PF00285">
    <property type="entry name" value="Citrate_synt"/>
    <property type="match status" value="1"/>
</dbReference>
<sequence>MVDSMDWIDARSAAERLGVQPATLYSYVSRGVLHRRYDPERRRSMFDPAEVEELARRGRPRRKPAPTEIAIESRITTLGRDRPYYRGRDALELAAEHSFEEVAEWLWRGEFAPGGPWHCPADAVAAARTVQTGLPAGLLPLDRLQVAVTALAISDPLRFQREPQAVGRTLLPGAGETLFATAGWLAHAVEEYASHTLIRPRAITPSGHRGTVNP</sequence>
<reference evidence="2 3" key="1">
    <citation type="submission" date="2019-10" db="EMBL/GenBank/DDBJ databases">
        <title>Nocardia macrotermitis sp. nov. and Nocardia aurantia sp. nov., isolated from the gut of fungus growing-termite Macrotermes natalensis.</title>
        <authorList>
            <person name="Benndorf R."/>
            <person name="Schwitalla J."/>
            <person name="Martin K."/>
            <person name="De Beer W."/>
            <person name="Kaster A.-K."/>
            <person name="Vollmers J."/>
            <person name="Poulsen M."/>
            <person name="Beemelmanns C."/>
        </authorList>
    </citation>
    <scope>NUCLEOTIDE SEQUENCE [LARGE SCALE GENOMIC DNA]</scope>
    <source>
        <strain evidence="2 3">RB20</strain>
    </source>
</reference>
<dbReference type="SUPFAM" id="SSF46955">
    <property type="entry name" value="Putative DNA-binding domain"/>
    <property type="match status" value="1"/>
</dbReference>
<dbReference type="EMBL" id="WEGK01000025">
    <property type="protein sequence ID" value="MQY23973.1"/>
    <property type="molecule type" value="Genomic_DNA"/>
</dbReference>
<comment type="caution">
    <text evidence="2">The sequence shown here is derived from an EMBL/GenBank/DDBJ whole genome shotgun (WGS) entry which is preliminary data.</text>
</comment>
<evidence type="ECO:0000313" key="3">
    <source>
        <dbReference type="Proteomes" id="UP000438448"/>
    </source>
</evidence>
<proteinExistence type="predicted"/>
<dbReference type="Pfam" id="PF13411">
    <property type="entry name" value="MerR_1"/>
    <property type="match status" value="1"/>
</dbReference>
<dbReference type="GO" id="GO:0003677">
    <property type="term" value="F:DNA binding"/>
    <property type="evidence" value="ECO:0007669"/>
    <property type="project" value="InterPro"/>
</dbReference>
<dbReference type="InterPro" id="IPR009061">
    <property type="entry name" value="DNA-bd_dom_put_sf"/>
</dbReference>
<dbReference type="InterPro" id="IPR036969">
    <property type="entry name" value="Citrate_synthase_sf"/>
</dbReference>